<evidence type="ECO:0000313" key="2">
    <source>
        <dbReference type="Proteomes" id="UP000298218"/>
    </source>
</evidence>
<dbReference type="Proteomes" id="UP000298218">
    <property type="component" value="Unassembled WGS sequence"/>
</dbReference>
<protein>
    <submittedName>
        <fullName evidence="1">Uncharacterized protein</fullName>
    </submittedName>
</protein>
<dbReference type="Gene3D" id="1.10.443.10">
    <property type="entry name" value="Intergrase catalytic core"/>
    <property type="match status" value="1"/>
</dbReference>
<dbReference type="GO" id="GO:0003677">
    <property type="term" value="F:DNA binding"/>
    <property type="evidence" value="ECO:0007669"/>
    <property type="project" value="InterPro"/>
</dbReference>
<gene>
    <name evidence="1" type="ORF">E3T53_03710</name>
</gene>
<keyword evidence="2" id="KW-1185">Reference proteome</keyword>
<proteinExistence type="predicted"/>
<dbReference type="OrthoDB" id="5119524at2"/>
<sequence>MENNRLINIDPADPQTVDALRALDPELPDRLWSVITGYSPNRTNSDWARVRPFVIECVLRMKPRSFSNARRLMTMTALYVSWAWAVTGCELSGKRVFFDNLVHRYLATKLKKHSAIYRFDTARQLSAISETLTGESTTRLRTPYQSPRVAPHSPGEVAALYSWANTLSTPLKRQNARALLGLAGGAGLTAQELMEVQVEDIEFDTGRVFVNVHGDRARRVPVRANWARTLTKSVGDRTSGNMVSGYRLEEYPPNALQRFLSDNPCSPRPSAARLHSGWVVTPLDAGLPLQILLEVTGFTSVHSFRHYLKYTRKHRFDDYIGRVIGEEVA</sequence>
<reference evidence="1 2" key="1">
    <citation type="submission" date="2019-03" db="EMBL/GenBank/DDBJ databases">
        <title>Genomics of glacier-inhabiting Cryobacterium strains.</title>
        <authorList>
            <person name="Liu Q."/>
            <person name="Xin Y.-H."/>
        </authorList>
    </citation>
    <scope>NUCLEOTIDE SEQUENCE [LARGE SCALE GENOMIC DNA]</scope>
    <source>
        <strain evidence="1 2">CGMCC 1.4292</strain>
    </source>
</reference>
<accession>A0A4Y8KV01</accession>
<dbReference type="GO" id="GO:0006310">
    <property type="term" value="P:DNA recombination"/>
    <property type="evidence" value="ECO:0007669"/>
    <property type="project" value="InterPro"/>
</dbReference>
<dbReference type="RefSeq" id="WP_134171919.1">
    <property type="nucleotide sequence ID" value="NZ_SODI01000001.1"/>
</dbReference>
<dbReference type="SUPFAM" id="SSF56349">
    <property type="entry name" value="DNA breaking-rejoining enzymes"/>
    <property type="match status" value="1"/>
</dbReference>
<dbReference type="GO" id="GO:0015074">
    <property type="term" value="P:DNA integration"/>
    <property type="evidence" value="ECO:0007669"/>
    <property type="project" value="InterPro"/>
</dbReference>
<dbReference type="EMBL" id="SOHQ01000012">
    <property type="protein sequence ID" value="TFD81091.1"/>
    <property type="molecule type" value="Genomic_DNA"/>
</dbReference>
<evidence type="ECO:0000313" key="1">
    <source>
        <dbReference type="EMBL" id="TFD81091.1"/>
    </source>
</evidence>
<dbReference type="AlphaFoldDB" id="A0A4Y8KV01"/>
<comment type="caution">
    <text evidence="1">The sequence shown here is derived from an EMBL/GenBank/DDBJ whole genome shotgun (WGS) entry which is preliminary data.</text>
</comment>
<dbReference type="InterPro" id="IPR013762">
    <property type="entry name" value="Integrase-like_cat_sf"/>
</dbReference>
<name>A0A4Y8KV01_9MICO</name>
<organism evidence="1 2">
    <name type="scientific">Cryobacterium psychrophilum</name>
    <dbReference type="NCBI Taxonomy" id="41988"/>
    <lineage>
        <taxon>Bacteria</taxon>
        <taxon>Bacillati</taxon>
        <taxon>Actinomycetota</taxon>
        <taxon>Actinomycetes</taxon>
        <taxon>Micrococcales</taxon>
        <taxon>Microbacteriaceae</taxon>
        <taxon>Cryobacterium</taxon>
    </lineage>
</organism>
<dbReference type="InterPro" id="IPR011010">
    <property type="entry name" value="DNA_brk_join_enz"/>
</dbReference>